<evidence type="ECO:0000313" key="2">
    <source>
        <dbReference type="Proteomes" id="UP001386955"/>
    </source>
</evidence>
<name>A0AAN9S3Y3_PSOTE</name>
<gene>
    <name evidence="1" type="ORF">VNO78_23599</name>
</gene>
<comment type="caution">
    <text evidence="1">The sequence shown here is derived from an EMBL/GenBank/DDBJ whole genome shotgun (WGS) entry which is preliminary data.</text>
</comment>
<proteinExistence type="predicted"/>
<evidence type="ECO:0000313" key="1">
    <source>
        <dbReference type="EMBL" id="KAK7388772.1"/>
    </source>
</evidence>
<protein>
    <submittedName>
        <fullName evidence="1">Uncharacterized protein</fullName>
    </submittedName>
</protein>
<dbReference type="Proteomes" id="UP001386955">
    <property type="component" value="Unassembled WGS sequence"/>
</dbReference>
<reference evidence="1 2" key="1">
    <citation type="submission" date="2024-01" db="EMBL/GenBank/DDBJ databases">
        <title>The genomes of 5 underutilized Papilionoideae crops provide insights into root nodulation and disease resistanc.</title>
        <authorList>
            <person name="Jiang F."/>
        </authorList>
    </citation>
    <scope>NUCLEOTIDE SEQUENCE [LARGE SCALE GENOMIC DNA]</scope>
    <source>
        <strain evidence="1">DUOXIRENSHENG_FW03</strain>
        <tissue evidence="1">Leaves</tissue>
    </source>
</reference>
<organism evidence="1 2">
    <name type="scientific">Psophocarpus tetragonolobus</name>
    <name type="common">Winged bean</name>
    <name type="synonym">Dolichos tetragonolobus</name>
    <dbReference type="NCBI Taxonomy" id="3891"/>
    <lineage>
        <taxon>Eukaryota</taxon>
        <taxon>Viridiplantae</taxon>
        <taxon>Streptophyta</taxon>
        <taxon>Embryophyta</taxon>
        <taxon>Tracheophyta</taxon>
        <taxon>Spermatophyta</taxon>
        <taxon>Magnoliopsida</taxon>
        <taxon>eudicotyledons</taxon>
        <taxon>Gunneridae</taxon>
        <taxon>Pentapetalae</taxon>
        <taxon>rosids</taxon>
        <taxon>fabids</taxon>
        <taxon>Fabales</taxon>
        <taxon>Fabaceae</taxon>
        <taxon>Papilionoideae</taxon>
        <taxon>50 kb inversion clade</taxon>
        <taxon>NPAAA clade</taxon>
        <taxon>indigoferoid/millettioid clade</taxon>
        <taxon>Phaseoleae</taxon>
        <taxon>Psophocarpus</taxon>
    </lineage>
</organism>
<dbReference type="EMBL" id="JAYMYS010000006">
    <property type="protein sequence ID" value="KAK7388772.1"/>
    <property type="molecule type" value="Genomic_DNA"/>
</dbReference>
<dbReference type="AlphaFoldDB" id="A0AAN9S3Y3"/>
<sequence>MEYSNMKNICTSTSVIYCLKTTPDQPFALRLYRVVLVIMPSKVVLIETAIAIEREIGDISGGEDGITHSLLISSPSPSHNSTLMLIREQAKQK</sequence>
<accession>A0AAN9S3Y3</accession>
<keyword evidence="2" id="KW-1185">Reference proteome</keyword>